<protein>
    <submittedName>
        <fullName evidence="4">DUF2510 domain-containing protein</fullName>
    </submittedName>
</protein>
<feature type="domain" description="DUF2510" evidence="3">
    <location>
        <begin position="7"/>
        <end position="34"/>
    </location>
</feature>
<keyword evidence="2" id="KW-0472">Membrane</keyword>
<keyword evidence="2" id="KW-1133">Transmembrane helix</keyword>
<dbReference type="InterPro" id="IPR018929">
    <property type="entry name" value="DUF2510"/>
</dbReference>
<dbReference type="Pfam" id="PF10708">
    <property type="entry name" value="DUF2510"/>
    <property type="match status" value="1"/>
</dbReference>
<keyword evidence="2" id="KW-0812">Transmembrane</keyword>
<sequence length="117" mass="12331">MTSPQLPGWYPEPGYDRLERWWNGQHWTRAARPRISLDPALGTAVATSRASMSTDAKRAWLITAIAAAAFTIWGYTTVASEPAPAPAPPSVSNPVTHGSGAEPRPAEGGAPDAGRAP</sequence>
<accession>A0ABU7JM66</accession>
<name>A0ABU7JM66_9NOCA</name>
<feature type="region of interest" description="Disordered" evidence="1">
    <location>
        <begin position="79"/>
        <end position="117"/>
    </location>
</feature>
<keyword evidence="5" id="KW-1185">Reference proteome</keyword>
<reference evidence="4 5" key="1">
    <citation type="submission" date="2023-08" db="EMBL/GenBank/DDBJ databases">
        <authorList>
            <person name="Girao M."/>
            <person name="Carvalho M.F."/>
        </authorList>
    </citation>
    <scope>NUCLEOTIDE SEQUENCE [LARGE SCALE GENOMIC DNA]</scope>
    <source>
        <strain evidence="4 5">CC-R104</strain>
    </source>
</reference>
<dbReference type="Proteomes" id="UP001331936">
    <property type="component" value="Unassembled WGS sequence"/>
</dbReference>
<gene>
    <name evidence="4" type="ORF">Q8814_02290</name>
</gene>
<evidence type="ECO:0000259" key="3">
    <source>
        <dbReference type="Pfam" id="PF10708"/>
    </source>
</evidence>
<proteinExistence type="predicted"/>
<dbReference type="EMBL" id="JAUZMZ010000006">
    <property type="protein sequence ID" value="MEE2030954.1"/>
    <property type="molecule type" value="Genomic_DNA"/>
</dbReference>
<evidence type="ECO:0000256" key="2">
    <source>
        <dbReference type="SAM" id="Phobius"/>
    </source>
</evidence>
<comment type="caution">
    <text evidence="4">The sequence shown here is derived from an EMBL/GenBank/DDBJ whole genome shotgun (WGS) entry which is preliminary data.</text>
</comment>
<evidence type="ECO:0000313" key="4">
    <source>
        <dbReference type="EMBL" id="MEE2030954.1"/>
    </source>
</evidence>
<organism evidence="4 5">
    <name type="scientific">Rhodococcus chondri</name>
    <dbReference type="NCBI Taxonomy" id="3065941"/>
    <lineage>
        <taxon>Bacteria</taxon>
        <taxon>Bacillati</taxon>
        <taxon>Actinomycetota</taxon>
        <taxon>Actinomycetes</taxon>
        <taxon>Mycobacteriales</taxon>
        <taxon>Nocardiaceae</taxon>
        <taxon>Rhodococcus</taxon>
    </lineage>
</organism>
<feature type="transmembrane region" description="Helical" evidence="2">
    <location>
        <begin position="59"/>
        <end position="76"/>
    </location>
</feature>
<dbReference type="RefSeq" id="WP_330150375.1">
    <property type="nucleotide sequence ID" value="NZ_JAUZMZ010000006.1"/>
</dbReference>
<evidence type="ECO:0000313" key="5">
    <source>
        <dbReference type="Proteomes" id="UP001331936"/>
    </source>
</evidence>
<evidence type="ECO:0000256" key="1">
    <source>
        <dbReference type="SAM" id="MobiDB-lite"/>
    </source>
</evidence>